<feature type="binding site" evidence="5">
    <location>
        <position position="216"/>
    </location>
    <ligand>
        <name>chlorophyll a</name>
        <dbReference type="ChEBI" id="CHEBI:58416"/>
        <label>5</label>
    </ligand>
</feature>
<dbReference type="PANTHER" id="PTHR21649">
    <property type="entry name" value="CHLOROPHYLL A/B BINDING PROTEIN"/>
    <property type="match status" value="1"/>
</dbReference>
<feature type="binding site" description="axial binding residue" evidence="5">
    <location>
        <position position="116"/>
    </location>
    <ligand>
        <name>chlorophyll b</name>
        <dbReference type="ChEBI" id="CHEBI:61721"/>
        <label>1</label>
    </ligand>
    <ligandPart>
        <name>Mg</name>
        <dbReference type="ChEBI" id="CHEBI:25107"/>
    </ligandPart>
</feature>
<reference evidence="6 7" key="1">
    <citation type="journal article" date="2024" name="Science">
        <title>Giant polyketide synthase enzymes in the biosynthesis of giant marine polyether toxins.</title>
        <authorList>
            <person name="Fallon T.R."/>
            <person name="Shende V.V."/>
            <person name="Wierzbicki I.H."/>
            <person name="Pendleton A.L."/>
            <person name="Watervoot N.F."/>
            <person name="Auber R.P."/>
            <person name="Gonzalez D.J."/>
            <person name="Wisecaver J.H."/>
            <person name="Moore B.S."/>
        </authorList>
    </citation>
    <scope>NUCLEOTIDE SEQUENCE [LARGE SCALE GENOMIC DNA]</scope>
    <source>
        <strain evidence="6 7">12B1</strain>
    </source>
</reference>
<keyword evidence="2" id="KW-0150">Chloroplast</keyword>
<organism evidence="6 7">
    <name type="scientific">Prymnesium parvum</name>
    <name type="common">Toxic golden alga</name>
    <dbReference type="NCBI Taxonomy" id="97485"/>
    <lineage>
        <taxon>Eukaryota</taxon>
        <taxon>Haptista</taxon>
        <taxon>Haptophyta</taxon>
        <taxon>Prymnesiophyceae</taxon>
        <taxon>Prymnesiales</taxon>
        <taxon>Prymnesiaceae</taxon>
        <taxon>Prymnesium</taxon>
    </lineage>
</organism>
<evidence type="ECO:0000256" key="5">
    <source>
        <dbReference type="PIRSR" id="PIRSR601344-1"/>
    </source>
</evidence>
<comment type="caution">
    <text evidence="6">The sequence shown here is derived from an EMBL/GenBank/DDBJ whole genome shotgun (WGS) entry which is preliminary data.</text>
</comment>
<feature type="binding site" evidence="5">
    <location>
        <position position="111"/>
    </location>
    <ligand>
        <name>chlorophyll a</name>
        <dbReference type="ChEBI" id="CHEBI:58416"/>
        <label>1</label>
    </ligand>
</feature>
<evidence type="ECO:0000313" key="6">
    <source>
        <dbReference type="EMBL" id="KAL1529672.1"/>
    </source>
</evidence>
<dbReference type="GO" id="GO:0016168">
    <property type="term" value="F:chlorophyll binding"/>
    <property type="evidence" value="ECO:0007669"/>
    <property type="project" value="UniProtKB-KW"/>
</dbReference>
<keyword evidence="3" id="KW-0602">Photosynthesis</keyword>
<keyword evidence="4" id="KW-0934">Plastid</keyword>
<dbReference type="EMBL" id="JBGBPQ010000001">
    <property type="protein sequence ID" value="KAL1529672.1"/>
    <property type="molecule type" value="Genomic_DNA"/>
</dbReference>
<dbReference type="GO" id="GO:0009765">
    <property type="term" value="P:photosynthesis, light harvesting"/>
    <property type="evidence" value="ECO:0007669"/>
    <property type="project" value="InterPro"/>
</dbReference>
<accession>A0AB34K8J2</accession>
<dbReference type="InterPro" id="IPR022796">
    <property type="entry name" value="Chloroa_b-bind"/>
</dbReference>
<feature type="binding site" evidence="5">
    <location>
        <position position="218"/>
    </location>
    <ligand>
        <name>chlorophyll a</name>
        <dbReference type="ChEBI" id="CHEBI:58416"/>
        <label>1</label>
    </ligand>
</feature>
<evidence type="ECO:0000256" key="4">
    <source>
        <dbReference type="ARBA" id="ARBA00022640"/>
    </source>
</evidence>
<dbReference type="Gene3D" id="1.10.3460.10">
    <property type="entry name" value="Chlorophyll a/b binding protein domain"/>
    <property type="match status" value="1"/>
</dbReference>
<dbReference type="InterPro" id="IPR001344">
    <property type="entry name" value="Chloro_AB-bd_pln"/>
</dbReference>
<dbReference type="SUPFAM" id="SSF103511">
    <property type="entry name" value="Chlorophyll a-b binding protein"/>
    <property type="match status" value="1"/>
</dbReference>
<keyword evidence="5" id="KW-0157">Chromophore</keyword>
<dbReference type="GO" id="GO:0009507">
    <property type="term" value="C:chloroplast"/>
    <property type="evidence" value="ECO:0007669"/>
    <property type="project" value="UniProtKB-SubCell"/>
</dbReference>
<proteinExistence type="predicted"/>
<evidence type="ECO:0000256" key="1">
    <source>
        <dbReference type="ARBA" id="ARBA00004229"/>
    </source>
</evidence>
<feature type="binding site" description="axial binding residue" evidence="5">
    <location>
        <position position="177"/>
    </location>
    <ligand>
        <name>chlorophyll b</name>
        <dbReference type="ChEBI" id="CHEBI:61721"/>
        <label>1</label>
    </ligand>
    <ligandPart>
        <name>Mg</name>
        <dbReference type="ChEBI" id="CHEBI:25107"/>
    </ligandPart>
</feature>
<protein>
    <recommendedName>
        <fullName evidence="8">Chlorophyll a-b binding protein, chloroplastic</fullName>
    </recommendedName>
</protein>
<dbReference type="GO" id="GO:0016020">
    <property type="term" value="C:membrane"/>
    <property type="evidence" value="ECO:0007669"/>
    <property type="project" value="InterPro"/>
</dbReference>
<dbReference type="Pfam" id="PF00504">
    <property type="entry name" value="Chloroa_b-bind"/>
    <property type="match status" value="1"/>
</dbReference>
<dbReference type="Proteomes" id="UP001515480">
    <property type="component" value="Unassembled WGS sequence"/>
</dbReference>
<feature type="binding site" evidence="5">
    <location>
        <position position="114"/>
    </location>
    <ligand>
        <name>chlorophyll a</name>
        <dbReference type="ChEBI" id="CHEBI:58416"/>
        <label>1</label>
    </ligand>
</feature>
<feature type="binding site" evidence="5">
    <location>
        <position position="212"/>
    </location>
    <ligand>
        <name>chlorophyll a</name>
        <dbReference type="ChEBI" id="CHEBI:58416"/>
        <label>1</label>
    </ligand>
</feature>
<evidence type="ECO:0000256" key="3">
    <source>
        <dbReference type="ARBA" id="ARBA00022531"/>
    </source>
</evidence>
<keyword evidence="7" id="KW-1185">Reference proteome</keyword>
<comment type="subcellular location">
    <subcellularLocation>
        <location evidence="1">Plastid</location>
        <location evidence="1">Chloroplast</location>
    </subcellularLocation>
</comment>
<feature type="binding site" evidence="5">
    <location>
        <position position="213"/>
    </location>
    <ligand>
        <name>chlorophyll a</name>
        <dbReference type="ChEBI" id="CHEBI:58416"/>
        <label>1</label>
    </ligand>
</feature>
<evidence type="ECO:0000313" key="7">
    <source>
        <dbReference type="Proteomes" id="UP001515480"/>
    </source>
</evidence>
<sequence>MGLTASRPKIVESCQAKRWRTFRSTYLLRQRFRPSSRSDRSMLSVASAALSFNAAPLRAPAAPRASVSMAVEDLVGGINDPIFGGTPEGKIFDPLGFGADEASLYRRRVVEIKHGRICMVAFLGMTVGPNELITPTHTLLSPSLDLHFDEIPGGVAALEYVPAAGWFQIISLIGIHELTIAKQDYTKVPGEVPTFLGFKPEDPAVFRNKQLKELKNGRLAMIAVLGEMMAQQVSGMGTYEQLGVIASDLGLPF</sequence>
<evidence type="ECO:0008006" key="8">
    <source>
        <dbReference type="Google" id="ProtNLM"/>
    </source>
</evidence>
<gene>
    <name evidence="6" type="ORF">AB1Y20_000613</name>
</gene>
<dbReference type="AlphaFoldDB" id="A0AB34K8J2"/>
<keyword evidence="5" id="KW-0148">Chlorophyll</keyword>
<evidence type="ECO:0000256" key="2">
    <source>
        <dbReference type="ARBA" id="ARBA00022528"/>
    </source>
</evidence>
<name>A0AB34K8J2_PRYPA</name>